<feature type="transmembrane region" description="Helical" evidence="7">
    <location>
        <begin position="7"/>
        <end position="27"/>
    </location>
</feature>
<keyword evidence="3" id="KW-1003">Cell membrane</keyword>
<dbReference type="RefSeq" id="WP_144932868.1">
    <property type="nucleotide sequence ID" value="NZ_JBHTIU010000102.1"/>
</dbReference>
<evidence type="ECO:0000256" key="3">
    <source>
        <dbReference type="ARBA" id="ARBA00022475"/>
    </source>
</evidence>
<accession>A0ABW3DFE8</accession>
<feature type="transmembrane region" description="Helical" evidence="7">
    <location>
        <begin position="147"/>
        <end position="168"/>
    </location>
</feature>
<evidence type="ECO:0000256" key="4">
    <source>
        <dbReference type="ARBA" id="ARBA00022692"/>
    </source>
</evidence>
<dbReference type="InterPro" id="IPR037185">
    <property type="entry name" value="EmrE-like"/>
</dbReference>
<feature type="transmembrane region" description="Helical" evidence="7">
    <location>
        <begin position="269"/>
        <end position="286"/>
    </location>
</feature>
<evidence type="ECO:0000259" key="8">
    <source>
        <dbReference type="Pfam" id="PF00892"/>
    </source>
</evidence>
<keyword evidence="5 7" id="KW-1133">Transmembrane helix</keyword>
<comment type="similarity">
    <text evidence="2">Belongs to the EamA transporter family.</text>
</comment>
<evidence type="ECO:0000256" key="5">
    <source>
        <dbReference type="ARBA" id="ARBA00022989"/>
    </source>
</evidence>
<name>A0ABW3DFE8_9BACL</name>
<evidence type="ECO:0000256" key="2">
    <source>
        <dbReference type="ARBA" id="ARBA00007362"/>
    </source>
</evidence>
<evidence type="ECO:0000256" key="7">
    <source>
        <dbReference type="SAM" id="Phobius"/>
    </source>
</evidence>
<feature type="transmembrane region" description="Helical" evidence="7">
    <location>
        <begin position="244"/>
        <end position="263"/>
    </location>
</feature>
<feature type="transmembrane region" description="Helical" evidence="7">
    <location>
        <begin position="123"/>
        <end position="141"/>
    </location>
</feature>
<feature type="domain" description="EamA" evidence="8">
    <location>
        <begin position="11"/>
        <end position="140"/>
    </location>
</feature>
<comment type="caution">
    <text evidence="9">The sequence shown here is derived from an EMBL/GenBank/DDBJ whole genome shotgun (WGS) entry which is preliminary data.</text>
</comment>
<gene>
    <name evidence="9" type="ORF">ACFQ03_23925</name>
</gene>
<dbReference type="EMBL" id="JBHTIU010000102">
    <property type="protein sequence ID" value="MFD0872172.1"/>
    <property type="molecule type" value="Genomic_DNA"/>
</dbReference>
<evidence type="ECO:0000256" key="6">
    <source>
        <dbReference type="ARBA" id="ARBA00023136"/>
    </source>
</evidence>
<evidence type="ECO:0000313" key="10">
    <source>
        <dbReference type="Proteomes" id="UP001597120"/>
    </source>
</evidence>
<keyword evidence="10" id="KW-1185">Reference proteome</keyword>
<reference evidence="10" key="1">
    <citation type="journal article" date="2019" name="Int. J. Syst. Evol. Microbiol.">
        <title>The Global Catalogue of Microorganisms (GCM) 10K type strain sequencing project: providing services to taxonomists for standard genome sequencing and annotation.</title>
        <authorList>
            <consortium name="The Broad Institute Genomics Platform"/>
            <consortium name="The Broad Institute Genome Sequencing Center for Infectious Disease"/>
            <person name="Wu L."/>
            <person name="Ma J."/>
        </authorList>
    </citation>
    <scope>NUCLEOTIDE SEQUENCE [LARGE SCALE GENOMIC DNA]</scope>
    <source>
        <strain evidence="10">CCUG 57263</strain>
    </source>
</reference>
<dbReference type="Pfam" id="PF00892">
    <property type="entry name" value="EamA"/>
    <property type="match status" value="2"/>
</dbReference>
<proteinExistence type="inferred from homology"/>
<comment type="subcellular location">
    <subcellularLocation>
        <location evidence="1">Cell membrane</location>
        <topology evidence="1">Multi-pass membrane protein</topology>
    </subcellularLocation>
</comment>
<dbReference type="InterPro" id="IPR050638">
    <property type="entry name" value="AA-Vitamin_Transporters"/>
</dbReference>
<evidence type="ECO:0000256" key="1">
    <source>
        <dbReference type="ARBA" id="ARBA00004651"/>
    </source>
</evidence>
<dbReference type="Proteomes" id="UP001597120">
    <property type="component" value="Unassembled WGS sequence"/>
</dbReference>
<dbReference type="PANTHER" id="PTHR32322:SF18">
    <property type="entry name" value="S-ADENOSYLMETHIONINE_S-ADENOSYLHOMOCYSTEINE TRANSPORTER"/>
    <property type="match status" value="1"/>
</dbReference>
<evidence type="ECO:0000313" key="9">
    <source>
        <dbReference type="EMBL" id="MFD0872172.1"/>
    </source>
</evidence>
<dbReference type="PANTHER" id="PTHR32322">
    <property type="entry name" value="INNER MEMBRANE TRANSPORTER"/>
    <property type="match status" value="1"/>
</dbReference>
<sequence length="307" mass="33152">MSQHSRIQTIGLIAALVLIWGISWPIYKIALVYTPPVLFAGLRTFLGGLALMLVALPRWRNIRLRQNLKLYLVSSLLNVFLFFGLQTVGLTYMPGGLFSALVYFQPVLVGLMAWLWLGESMSVLKSIGLLLGFVGVAVISADGLSGSFSIIGVVLALLTAVSWAFGAVFLKKEGGEADPLWLVAIQSMVGGLLLTGAGTMMESWSDIVWNVPYLSGLLFGTILGIPTAWVIYFTLVRSGETSRVAASTFLVPLIAVMTSTLFLHEPFHLLLLLGLIMIACSIYLVNRPAVRSGSLPAIPPAGRKLSK</sequence>
<organism evidence="9 10">
    <name type="scientific">Paenibacillus residui</name>
    <dbReference type="NCBI Taxonomy" id="629724"/>
    <lineage>
        <taxon>Bacteria</taxon>
        <taxon>Bacillati</taxon>
        <taxon>Bacillota</taxon>
        <taxon>Bacilli</taxon>
        <taxon>Bacillales</taxon>
        <taxon>Paenibacillaceae</taxon>
        <taxon>Paenibacillus</taxon>
    </lineage>
</organism>
<feature type="transmembrane region" description="Helical" evidence="7">
    <location>
        <begin position="68"/>
        <end position="85"/>
    </location>
</feature>
<feature type="transmembrane region" description="Helical" evidence="7">
    <location>
        <begin position="97"/>
        <end position="116"/>
    </location>
</feature>
<keyword evidence="6 7" id="KW-0472">Membrane</keyword>
<feature type="transmembrane region" description="Helical" evidence="7">
    <location>
        <begin position="33"/>
        <end position="56"/>
    </location>
</feature>
<dbReference type="SUPFAM" id="SSF103481">
    <property type="entry name" value="Multidrug resistance efflux transporter EmrE"/>
    <property type="match status" value="2"/>
</dbReference>
<keyword evidence="4 7" id="KW-0812">Transmembrane</keyword>
<protein>
    <submittedName>
        <fullName evidence="9">DMT family transporter</fullName>
    </submittedName>
</protein>
<feature type="transmembrane region" description="Helical" evidence="7">
    <location>
        <begin position="213"/>
        <end position="232"/>
    </location>
</feature>
<dbReference type="InterPro" id="IPR000620">
    <property type="entry name" value="EamA_dom"/>
</dbReference>
<feature type="domain" description="EamA" evidence="8">
    <location>
        <begin position="151"/>
        <end position="286"/>
    </location>
</feature>
<feature type="transmembrane region" description="Helical" evidence="7">
    <location>
        <begin position="180"/>
        <end position="201"/>
    </location>
</feature>